<dbReference type="Gene3D" id="1.10.1320.10">
    <property type="entry name" value="DNA-directed RNA polymerase, N-terminal domain"/>
    <property type="match status" value="1"/>
</dbReference>
<dbReference type="GeneID" id="26646399"/>
<keyword evidence="7" id="KW-1195">Viral transcription</keyword>
<dbReference type="InterPro" id="IPR002092">
    <property type="entry name" value="DNA-dir_Rpol_phage-type"/>
</dbReference>
<keyword evidence="3 9" id="KW-0240">DNA-directed RNA polymerase</keyword>
<dbReference type="GO" id="GO:0006351">
    <property type="term" value="P:DNA-templated transcription"/>
    <property type="evidence" value="ECO:0007669"/>
    <property type="project" value="InterPro"/>
</dbReference>
<gene>
    <name evidence="12" type="ORF">S-CBP42_0042</name>
</gene>
<comment type="function">
    <text evidence="9">DNA-dependent RNA polymerase catalyzes the transcription of DNA into RNA using the four ribonucleoside triphosphates as substrates.</text>
</comment>
<dbReference type="InterPro" id="IPR037159">
    <property type="entry name" value="RNA_POL_N_sf"/>
</dbReference>
<evidence type="ECO:0000313" key="13">
    <source>
        <dbReference type="Proteomes" id="UP000030042"/>
    </source>
</evidence>
<dbReference type="PANTHER" id="PTHR10102:SF0">
    <property type="entry name" value="DNA-DIRECTED RNA POLYMERASE, MITOCHONDRIAL"/>
    <property type="match status" value="1"/>
</dbReference>
<evidence type="ECO:0000259" key="11">
    <source>
        <dbReference type="SMART" id="SM01311"/>
    </source>
</evidence>
<dbReference type="PROSITE" id="PS00900">
    <property type="entry name" value="RNA_POL_PHAGE_1"/>
    <property type="match status" value="1"/>
</dbReference>
<evidence type="ECO:0000313" key="12">
    <source>
        <dbReference type="EMBL" id="AGK86693.1"/>
    </source>
</evidence>
<dbReference type="Gene3D" id="1.10.150.20">
    <property type="entry name" value="5' to 3' exonuclease, C-terminal subdomain"/>
    <property type="match status" value="1"/>
</dbReference>
<evidence type="ECO:0000256" key="7">
    <source>
        <dbReference type="ARBA" id="ARBA00023314"/>
    </source>
</evidence>
<dbReference type="RefSeq" id="YP_009220226.1">
    <property type="nucleotide sequence ID" value="NC_029031.1"/>
</dbReference>
<keyword evidence="6 9" id="KW-0804">Transcription</keyword>
<evidence type="ECO:0000256" key="1">
    <source>
        <dbReference type="ARBA" id="ARBA00009493"/>
    </source>
</evidence>
<evidence type="ECO:0000256" key="2">
    <source>
        <dbReference type="ARBA" id="ARBA00012418"/>
    </source>
</evidence>
<name>A0A096VKW2_9CAUD</name>
<dbReference type="GO" id="GO:0000428">
    <property type="term" value="C:DNA-directed RNA polymerase complex"/>
    <property type="evidence" value="ECO:0007669"/>
    <property type="project" value="UniProtKB-KW"/>
</dbReference>
<evidence type="ECO:0000256" key="3">
    <source>
        <dbReference type="ARBA" id="ARBA00022478"/>
    </source>
</evidence>
<dbReference type="GO" id="GO:0003899">
    <property type="term" value="F:DNA-directed RNA polymerase activity"/>
    <property type="evidence" value="ECO:0007669"/>
    <property type="project" value="UniProtKB-EC"/>
</dbReference>
<dbReference type="InterPro" id="IPR029262">
    <property type="entry name" value="RPOL_N"/>
</dbReference>
<dbReference type="OrthoDB" id="309at10239"/>
<dbReference type="KEGG" id="vg:26646399"/>
<keyword evidence="10" id="KW-0175">Coiled coil</keyword>
<evidence type="ECO:0000256" key="6">
    <source>
        <dbReference type="ARBA" id="ARBA00023163"/>
    </source>
</evidence>
<dbReference type="Proteomes" id="UP000030042">
    <property type="component" value="Segment"/>
</dbReference>
<dbReference type="InterPro" id="IPR046950">
    <property type="entry name" value="DNA-dir_Rpol_C_phage-type"/>
</dbReference>
<dbReference type="EMBL" id="KC310805">
    <property type="protein sequence ID" value="AGK86693.1"/>
    <property type="molecule type" value="Genomic_DNA"/>
</dbReference>
<keyword evidence="4 9" id="KW-0808">Transferase</keyword>
<dbReference type="Pfam" id="PF00940">
    <property type="entry name" value="RNA_pol"/>
    <property type="match status" value="1"/>
</dbReference>
<sequence>MNNLNLVARQLRRELEQGEEARRRLQNSTRKAHERAYASSTVYGQKLLKTNLNLVAQHLKQRLRHIFKGGTGEDYGLIHTHLKAADPEILALLTMKVALDVLGQERFPSVNDLTIAIGSAVETELRLSWYRKVDPDLYRKVANGFHSSTGTQQKATVFRLRFNKAGLEWQPWGRTTRHKVGAWCLDGMMSATGWIVKEMVQHSTRKRSTVLHYSREFLGIRDSIMEQALRLAYCMWPMLCPPNDWSNEERGGYLTEDIRQMGPMVRKAGASGPCKQGDIPISFLNNLQRVSYRLNPAVLATANTLFDRFHSVGSMVRMEHLDPPPAIPEDADEETVNRYKRDRRRIEDHNAQLEQKNWRTTETLFVANLYSEETFWLPWSFDYRGRVYSQVTGLNPQGTDFDKSLIYFAEEGPVSEPWLAWHVATTAGHDKLSHESRRQWTRDNLDQITAIAEDPLGNLSLWADAGEPWCFLAACLEYHACCIACTKQTSGLPIGIDATCSGLQHLASMTLDRTAAEQVNVVRGAEDRPADGYRTVAEVAIRYIDDETVHPFIDRKVTKRTVMTVPYGVSRTSARDYIRSALIEKKFDLSIRGRLPKIVDAIYKKAVPEVFAGPVDVMKWLQESAETLLESKETIQWTTPSGFNVTQDLRKSNATQIKTKLMGSVLKVMVGDGWGDPDVKHHIGAIAPNLVHSLDASLLHLTFAYWDKPFTVIHDCVLGRSCDMDQMGHDIRLHHAEIYKGLPLVDWAKQVGVEVREGLIKGDLDMDEVLDSPYFFC</sequence>
<evidence type="ECO:0000256" key="9">
    <source>
        <dbReference type="RuleBase" id="RU003805"/>
    </source>
</evidence>
<evidence type="ECO:0000256" key="8">
    <source>
        <dbReference type="ARBA" id="ARBA00048552"/>
    </source>
</evidence>
<dbReference type="PANTHER" id="PTHR10102">
    <property type="entry name" value="DNA-DIRECTED RNA POLYMERASE, MITOCHONDRIAL"/>
    <property type="match status" value="1"/>
</dbReference>
<evidence type="ECO:0000256" key="5">
    <source>
        <dbReference type="ARBA" id="ARBA00022695"/>
    </source>
</evidence>
<dbReference type="GO" id="GO:0019083">
    <property type="term" value="P:viral transcription"/>
    <property type="evidence" value="ECO:0007669"/>
    <property type="project" value="UniProtKB-KW"/>
</dbReference>
<evidence type="ECO:0000256" key="4">
    <source>
        <dbReference type="ARBA" id="ARBA00022679"/>
    </source>
</evidence>
<dbReference type="GO" id="GO:0003677">
    <property type="term" value="F:DNA binding"/>
    <property type="evidence" value="ECO:0007669"/>
    <property type="project" value="InterPro"/>
</dbReference>
<dbReference type="Pfam" id="PF14700">
    <property type="entry name" value="RPOL_N"/>
    <property type="match status" value="1"/>
</dbReference>
<reference evidence="13" key="1">
    <citation type="submission" date="2012-12" db="EMBL/GenBank/DDBJ databases">
        <title>Genomics of marine cyanopodoviruses.</title>
        <authorList>
            <person name="Huang S."/>
            <person name="Chen F."/>
        </authorList>
    </citation>
    <scope>NUCLEOTIDE SEQUENCE [LARGE SCALE GENOMIC DNA]</scope>
</reference>
<dbReference type="InterPro" id="IPR043502">
    <property type="entry name" value="DNA/RNA_pol_sf"/>
</dbReference>
<dbReference type="SUPFAM" id="SSF56672">
    <property type="entry name" value="DNA/RNA polymerases"/>
    <property type="match status" value="1"/>
</dbReference>
<comment type="catalytic activity">
    <reaction evidence="8 9">
        <text>RNA(n) + a ribonucleoside 5'-triphosphate = RNA(n+1) + diphosphate</text>
        <dbReference type="Rhea" id="RHEA:21248"/>
        <dbReference type="Rhea" id="RHEA-COMP:14527"/>
        <dbReference type="Rhea" id="RHEA-COMP:17342"/>
        <dbReference type="ChEBI" id="CHEBI:33019"/>
        <dbReference type="ChEBI" id="CHEBI:61557"/>
        <dbReference type="ChEBI" id="CHEBI:140395"/>
        <dbReference type="EC" id="2.7.7.6"/>
    </reaction>
</comment>
<dbReference type="PROSITE" id="PS00489">
    <property type="entry name" value="RNA_POL_PHAGE_2"/>
    <property type="match status" value="1"/>
</dbReference>
<keyword evidence="5 9" id="KW-0548">Nucleotidyltransferase</keyword>
<dbReference type="Gene3D" id="1.10.287.280">
    <property type="match status" value="1"/>
</dbReference>
<reference evidence="12 13" key="2">
    <citation type="journal article" date="2015" name="PLoS ONE">
        <title>Comparative Genomic and Phylogenomic Analyses Reveal a Conserved Core Genome Shared by Estuarine and Oceanic Cyanopodoviruses.</title>
        <authorList>
            <person name="Huang S."/>
            <person name="Zhang S."/>
            <person name="Jiao N."/>
            <person name="Chen F."/>
        </authorList>
    </citation>
    <scope>NUCLEOTIDE SEQUENCE [LARGE SCALE GENOMIC DNA]</scope>
</reference>
<evidence type="ECO:0000256" key="10">
    <source>
        <dbReference type="SAM" id="Coils"/>
    </source>
</evidence>
<comment type="similarity">
    <text evidence="1 9">Belongs to the phage and mitochondrial RNA polymerase family.</text>
</comment>
<dbReference type="EC" id="2.7.7.6" evidence="2 9"/>
<feature type="coiled-coil region" evidence="10">
    <location>
        <begin position="1"/>
        <end position="31"/>
    </location>
</feature>
<organism evidence="12 13">
    <name type="scientific">Synechococcus phage S-CBP42</name>
    <dbReference type="NCBI Taxonomy" id="461711"/>
    <lineage>
        <taxon>Viruses</taxon>
        <taxon>Duplodnaviria</taxon>
        <taxon>Heunggongvirae</taxon>
        <taxon>Uroviricota</taxon>
        <taxon>Caudoviricetes</taxon>
        <taxon>Autographivirales</taxon>
        <taxon>Aegirvirus</taxon>
        <taxon>Aegirvirus SCBP42</taxon>
    </lineage>
</organism>
<dbReference type="SMART" id="SM01311">
    <property type="entry name" value="RPOL_N"/>
    <property type="match status" value="1"/>
</dbReference>
<proteinExistence type="inferred from homology"/>
<protein>
    <recommendedName>
        <fullName evidence="2 9">DNA-directed RNA polymerase</fullName>
        <ecNumber evidence="2 9">2.7.7.6</ecNumber>
    </recommendedName>
</protein>
<keyword evidence="13" id="KW-1185">Reference proteome</keyword>
<feature type="domain" description="DNA-directed RNA polymerase N-terminal" evidence="11">
    <location>
        <begin position="8"/>
        <end position="289"/>
    </location>
</feature>
<accession>A0A096VKW2</accession>